<dbReference type="SUPFAM" id="SSF53756">
    <property type="entry name" value="UDP-Glycosyltransferase/glycogen phosphorylase"/>
    <property type="match status" value="1"/>
</dbReference>
<keyword evidence="3" id="KW-1185">Reference proteome</keyword>
<dbReference type="EMBL" id="CP048852">
    <property type="protein sequence ID" value="QIW80349.1"/>
    <property type="molecule type" value="Genomic_DNA"/>
</dbReference>
<feature type="domain" description="Spore protein YkvP/CgeB glycosyl transferase-like" evidence="1">
    <location>
        <begin position="160"/>
        <end position="301"/>
    </location>
</feature>
<accession>A0A6H0WK73</accession>
<dbReference type="RefSeq" id="WP_167872718.1">
    <property type="nucleotide sequence ID" value="NZ_CP048852.1"/>
</dbReference>
<dbReference type="GO" id="GO:0016740">
    <property type="term" value="F:transferase activity"/>
    <property type="evidence" value="ECO:0007669"/>
    <property type="project" value="UniProtKB-KW"/>
</dbReference>
<dbReference type="AlphaFoldDB" id="A0A6H0WK73"/>
<keyword evidence="2" id="KW-0808">Transferase</keyword>
<proteinExistence type="predicted"/>
<dbReference type="InterPro" id="IPR055259">
    <property type="entry name" value="YkvP/CgeB_Glyco_trans-like"/>
</dbReference>
<dbReference type="KEGG" id="bteq:G4P54_11355"/>
<organism evidence="2 3">
    <name type="scientific">Bacillus tequilensis</name>
    <dbReference type="NCBI Taxonomy" id="227866"/>
    <lineage>
        <taxon>Bacteria</taxon>
        <taxon>Bacillati</taxon>
        <taxon>Bacillota</taxon>
        <taxon>Bacilli</taxon>
        <taxon>Bacillales</taxon>
        <taxon>Bacillaceae</taxon>
        <taxon>Bacillus</taxon>
    </lineage>
</organism>
<name>A0A6H0WK73_9BACI</name>
<sequence length="317" mass="37200">MKVLYIQSGYGGIYSYFDRWAEECFQNTHTEYMIAYKPERESLMKIETFQPDFALMMVGDHVPHDWLTWLKGKGIPVYVWLTEDPFYIDISLQVMKHADAILTIEQNAALYYRELGWRHVYYIPIPVNHRLFKKMDTKHSFHSNLLLIGYPYPNRVQLMKEAVHLPYTIRVIGTEWRKYLPKKVLKQPHIDVVSTWVPPEQAVHYYNGADIVINAHRPYHFAFNKNHMRIKNVSFNNRTFDIAACEAFQLTDLPAAPPFSSFISYHSINDFKEKAAFYINHPEERHKAAASNYKETVPANTFDELPVKLKAIHLALS</sequence>
<evidence type="ECO:0000259" key="1">
    <source>
        <dbReference type="Pfam" id="PF13524"/>
    </source>
</evidence>
<evidence type="ECO:0000313" key="3">
    <source>
        <dbReference type="Proteomes" id="UP000501914"/>
    </source>
</evidence>
<evidence type="ECO:0000313" key="2">
    <source>
        <dbReference type="EMBL" id="QIW80349.1"/>
    </source>
</evidence>
<gene>
    <name evidence="2" type="ORF">G4P54_11355</name>
</gene>
<reference evidence="2 3" key="1">
    <citation type="submission" date="2020-02" db="EMBL/GenBank/DDBJ databases">
        <title>Genome sequencing, annotation and comparative genomic analysis of Bacillus tequilensis EA-CB0015, an effective biological control agent against Pseudocercospora fijiensis in banana plants.</title>
        <authorList>
            <person name="Cuellar-Gaviria T.Z."/>
            <person name="Ju K.-S."/>
            <person name="Villegas-Escobar V."/>
        </authorList>
    </citation>
    <scope>NUCLEOTIDE SEQUENCE [LARGE SCALE GENOMIC DNA]</scope>
    <source>
        <strain evidence="2 3">EA-CB0015</strain>
    </source>
</reference>
<protein>
    <submittedName>
        <fullName evidence="2">Glycosyltransferase</fullName>
    </submittedName>
</protein>
<dbReference type="Proteomes" id="UP000501914">
    <property type="component" value="Chromosome"/>
</dbReference>
<dbReference type="Pfam" id="PF13524">
    <property type="entry name" value="Glyco_trans_1_2"/>
    <property type="match status" value="1"/>
</dbReference>